<evidence type="ECO:0000313" key="3">
    <source>
        <dbReference type="EMBL" id="MFD0802261.1"/>
    </source>
</evidence>
<dbReference type="InterPro" id="IPR013321">
    <property type="entry name" value="Arc_rbn_hlx_hlx"/>
</dbReference>
<evidence type="ECO:0000256" key="1">
    <source>
        <dbReference type="SAM" id="MobiDB-lite"/>
    </source>
</evidence>
<comment type="caution">
    <text evidence="3">The sequence shown here is derived from an EMBL/GenBank/DDBJ whole genome shotgun (WGS) entry which is preliminary data.</text>
</comment>
<evidence type="ECO:0000313" key="4">
    <source>
        <dbReference type="Proteomes" id="UP001596956"/>
    </source>
</evidence>
<proteinExistence type="predicted"/>
<dbReference type="EMBL" id="JBHTHR010000416">
    <property type="protein sequence ID" value="MFD0802261.1"/>
    <property type="molecule type" value="Genomic_DNA"/>
</dbReference>
<dbReference type="InterPro" id="IPR010985">
    <property type="entry name" value="Ribbon_hlx_hlx"/>
</dbReference>
<dbReference type="Proteomes" id="UP001596956">
    <property type="component" value="Unassembled WGS sequence"/>
</dbReference>
<name>A0ABW3BH43_9ACTN</name>
<dbReference type="InterPro" id="IPR053853">
    <property type="entry name" value="FitA-like_RHH"/>
</dbReference>
<dbReference type="Gene3D" id="1.10.1220.10">
    <property type="entry name" value="Met repressor-like"/>
    <property type="match status" value="1"/>
</dbReference>
<feature type="region of interest" description="Disordered" evidence="1">
    <location>
        <begin position="63"/>
        <end position="82"/>
    </location>
</feature>
<feature type="domain" description="Antitoxin FitA-like ribbon-helix-helix" evidence="2">
    <location>
        <begin position="8"/>
        <end position="45"/>
    </location>
</feature>
<evidence type="ECO:0000259" key="2">
    <source>
        <dbReference type="Pfam" id="PF22513"/>
    </source>
</evidence>
<organism evidence="3 4">
    <name type="scientific">Streptomonospora algeriensis</name>
    <dbReference type="NCBI Taxonomy" id="995084"/>
    <lineage>
        <taxon>Bacteria</taxon>
        <taxon>Bacillati</taxon>
        <taxon>Actinomycetota</taxon>
        <taxon>Actinomycetes</taxon>
        <taxon>Streptosporangiales</taxon>
        <taxon>Nocardiopsidaceae</taxon>
        <taxon>Streptomonospora</taxon>
    </lineage>
</organism>
<keyword evidence="4" id="KW-1185">Reference proteome</keyword>
<reference evidence="4" key="1">
    <citation type="journal article" date="2019" name="Int. J. Syst. Evol. Microbiol.">
        <title>The Global Catalogue of Microorganisms (GCM) 10K type strain sequencing project: providing services to taxonomists for standard genome sequencing and annotation.</title>
        <authorList>
            <consortium name="The Broad Institute Genomics Platform"/>
            <consortium name="The Broad Institute Genome Sequencing Center for Infectious Disease"/>
            <person name="Wu L."/>
            <person name="Ma J."/>
        </authorList>
    </citation>
    <scope>NUCLEOTIDE SEQUENCE [LARGE SCALE GENOMIC DNA]</scope>
    <source>
        <strain evidence="4">CCUG 63369</strain>
    </source>
</reference>
<gene>
    <name evidence="3" type="ORF">ACFQZU_13180</name>
</gene>
<sequence>MGGSGGTAAITVRSLPDSARRALKRRAARNDGSVEAEARAIPEDAAGTERSFIEDRLEAAADLRGEPLSLPERSAPREVDLT</sequence>
<dbReference type="Pfam" id="PF22513">
    <property type="entry name" value="FitA-like_RHH"/>
    <property type="match status" value="1"/>
</dbReference>
<dbReference type="SUPFAM" id="SSF47598">
    <property type="entry name" value="Ribbon-helix-helix"/>
    <property type="match status" value="1"/>
</dbReference>
<feature type="region of interest" description="Disordered" evidence="1">
    <location>
        <begin position="21"/>
        <end position="51"/>
    </location>
</feature>
<accession>A0ABW3BH43</accession>
<protein>
    <recommendedName>
        <fullName evidence="2">Antitoxin FitA-like ribbon-helix-helix domain-containing protein</fullName>
    </recommendedName>
</protein>